<dbReference type="AlphaFoldDB" id="A0AAX4IBE5"/>
<organism evidence="2 3">
    <name type="scientific">Colletotrichum destructivum</name>
    <dbReference type="NCBI Taxonomy" id="34406"/>
    <lineage>
        <taxon>Eukaryota</taxon>
        <taxon>Fungi</taxon>
        <taxon>Dikarya</taxon>
        <taxon>Ascomycota</taxon>
        <taxon>Pezizomycotina</taxon>
        <taxon>Sordariomycetes</taxon>
        <taxon>Hypocreomycetidae</taxon>
        <taxon>Glomerellales</taxon>
        <taxon>Glomerellaceae</taxon>
        <taxon>Colletotrichum</taxon>
        <taxon>Colletotrichum destructivum species complex</taxon>
    </lineage>
</organism>
<feature type="region of interest" description="Disordered" evidence="1">
    <location>
        <begin position="72"/>
        <end position="92"/>
    </location>
</feature>
<sequence length="130" mass="14097">MTTAAVRISPPGKDQQLLGRLAQRCTLPYSYHCPVRQILAQVTCSSARRPDQPLLPAGQAYSLSVPRYVVQSDPIHPTPMTPLPPNTQPPQTTVQDLGVTPETQHLAESTQIHMAFADVTTHHPGVCRGG</sequence>
<dbReference type="EMBL" id="CP137307">
    <property type="protein sequence ID" value="WQF80336.1"/>
    <property type="molecule type" value="Genomic_DNA"/>
</dbReference>
<protein>
    <submittedName>
        <fullName evidence="2">Uncharacterized protein</fullName>
    </submittedName>
</protein>
<name>A0AAX4IBE5_9PEZI</name>
<accession>A0AAX4IBE5</accession>
<dbReference type="KEGG" id="cdet:87941853"/>
<keyword evidence="3" id="KW-1185">Reference proteome</keyword>
<evidence type="ECO:0000313" key="2">
    <source>
        <dbReference type="EMBL" id="WQF80336.1"/>
    </source>
</evidence>
<evidence type="ECO:0000313" key="3">
    <source>
        <dbReference type="Proteomes" id="UP001322277"/>
    </source>
</evidence>
<reference evidence="3" key="1">
    <citation type="journal article" date="2023" name="bioRxiv">
        <title>Complete genome of the Medicago anthracnose fungus, Colletotrichum destructivum, reveals a mini-chromosome-like region within a core chromosome.</title>
        <authorList>
            <person name="Lapalu N."/>
            <person name="Simon A."/>
            <person name="Lu A."/>
            <person name="Plaumann P.-L."/>
            <person name="Amselem J."/>
            <person name="Pigne S."/>
            <person name="Auger A."/>
            <person name="Koch C."/>
            <person name="Dallery J.-F."/>
            <person name="O'Connell R.J."/>
        </authorList>
    </citation>
    <scope>NUCLEOTIDE SEQUENCE [LARGE SCALE GENOMIC DNA]</scope>
    <source>
        <strain evidence="3">CBS 520.97</strain>
    </source>
</reference>
<gene>
    <name evidence="2" type="ORF">CDEST_05350</name>
</gene>
<feature type="compositionally biased region" description="Pro residues" evidence="1">
    <location>
        <begin position="76"/>
        <end position="88"/>
    </location>
</feature>
<dbReference type="Proteomes" id="UP001322277">
    <property type="component" value="Chromosome 3"/>
</dbReference>
<evidence type="ECO:0000256" key="1">
    <source>
        <dbReference type="SAM" id="MobiDB-lite"/>
    </source>
</evidence>
<proteinExistence type="predicted"/>
<dbReference type="GeneID" id="87941853"/>
<dbReference type="RefSeq" id="XP_062777560.1">
    <property type="nucleotide sequence ID" value="XM_062921509.1"/>
</dbReference>